<dbReference type="AlphaFoldDB" id="A0A9D1SMV6"/>
<dbReference type="EMBL" id="DVNM01000013">
    <property type="protein sequence ID" value="HIU68807.1"/>
    <property type="molecule type" value="Genomic_DNA"/>
</dbReference>
<evidence type="ECO:0000313" key="1">
    <source>
        <dbReference type="EMBL" id="HIU68807.1"/>
    </source>
</evidence>
<accession>A0A9D1SMV6</accession>
<reference evidence="1" key="2">
    <citation type="journal article" date="2021" name="PeerJ">
        <title>Extensive microbial diversity within the chicken gut microbiome revealed by metagenomics and culture.</title>
        <authorList>
            <person name="Gilroy R."/>
            <person name="Ravi A."/>
            <person name="Getino M."/>
            <person name="Pursley I."/>
            <person name="Horton D.L."/>
            <person name="Alikhan N.F."/>
            <person name="Baker D."/>
            <person name="Gharbi K."/>
            <person name="Hall N."/>
            <person name="Watson M."/>
            <person name="Adriaenssens E.M."/>
            <person name="Foster-Nyarko E."/>
            <person name="Jarju S."/>
            <person name="Secka A."/>
            <person name="Antonio M."/>
            <person name="Oren A."/>
            <person name="Chaudhuri R.R."/>
            <person name="La Ragione R."/>
            <person name="Hildebrand F."/>
            <person name="Pallen M.J."/>
        </authorList>
    </citation>
    <scope>NUCLEOTIDE SEQUENCE</scope>
    <source>
        <strain evidence="1">CHK176-6737</strain>
    </source>
</reference>
<comment type="caution">
    <text evidence="1">The sequence shown here is derived from an EMBL/GenBank/DDBJ whole genome shotgun (WGS) entry which is preliminary data.</text>
</comment>
<organism evidence="1 2">
    <name type="scientific">Candidatus Scybalenecus merdavium</name>
    <dbReference type="NCBI Taxonomy" id="2840939"/>
    <lineage>
        <taxon>Bacteria</taxon>
        <taxon>Bacillati</taxon>
        <taxon>Bacillota</taxon>
        <taxon>Clostridia</taxon>
        <taxon>Eubacteriales</taxon>
        <taxon>Oscillospiraceae</taxon>
        <taxon>Oscillospiraceae incertae sedis</taxon>
        <taxon>Candidatus Scybalenecus</taxon>
    </lineage>
</organism>
<gene>
    <name evidence="1" type="ORF">IAD23_02465</name>
</gene>
<reference evidence="1" key="1">
    <citation type="submission" date="2020-10" db="EMBL/GenBank/DDBJ databases">
        <authorList>
            <person name="Gilroy R."/>
        </authorList>
    </citation>
    <scope>NUCLEOTIDE SEQUENCE</scope>
    <source>
        <strain evidence="1">CHK176-6737</strain>
    </source>
</reference>
<protein>
    <submittedName>
        <fullName evidence="1">Uncharacterized protein</fullName>
    </submittedName>
</protein>
<dbReference type="Proteomes" id="UP000824125">
    <property type="component" value="Unassembled WGS sequence"/>
</dbReference>
<sequence length="111" mass="12434">MLKQLEALRDVLLGVTQHVYHFDAAVPPDVRKAGGYIVWAENSEADSVEADNRKVNQAVNVTVNYCTKNGEDLMVDAIQKAFAVECIAFSFQYADYDPDTDVITYEWEAVV</sequence>
<evidence type="ECO:0000313" key="2">
    <source>
        <dbReference type="Proteomes" id="UP000824125"/>
    </source>
</evidence>
<proteinExistence type="predicted"/>
<name>A0A9D1SMV6_9FIRM</name>